<reference evidence="3" key="1">
    <citation type="submission" date="2017-04" db="EMBL/GenBank/DDBJ databases">
        <authorList>
            <person name="Abreu V.A."/>
            <person name="Popin R.V."/>
            <person name="Rigonato J."/>
            <person name="Andreote A.P."/>
            <person name="Schaker P.C."/>
            <person name="Hoff-Risseti C."/>
            <person name="Alvarenga D.O."/>
            <person name="Varani A.M."/>
            <person name="Fiore M.F."/>
        </authorList>
    </citation>
    <scope>NUCLEOTIDE SEQUENCE [LARGE SCALE GENOMIC DNA]</scope>
    <source>
        <strain evidence="3">CENA303</strain>
    </source>
</reference>
<comment type="caution">
    <text evidence="2">The sequence shown here is derived from an EMBL/GenBank/DDBJ whole genome shotgun (WGS) entry which is preliminary data.</text>
</comment>
<gene>
    <name evidence="2" type="ORF">B7O87_05325</name>
</gene>
<evidence type="ECO:0000313" key="3">
    <source>
        <dbReference type="Proteomes" id="UP000192997"/>
    </source>
</evidence>
<keyword evidence="1" id="KW-0812">Transmembrane</keyword>
<name>A0A1X4G9C0_9CYAN</name>
<dbReference type="EMBL" id="NBYN01000022">
    <property type="protein sequence ID" value="OSO93805.1"/>
    <property type="molecule type" value="Genomic_DNA"/>
</dbReference>
<dbReference type="AlphaFoldDB" id="A0A1X4G9C0"/>
<accession>A0A1X4G9C0</accession>
<keyword evidence="1" id="KW-1133">Transmembrane helix</keyword>
<keyword evidence="1" id="KW-0472">Membrane</keyword>
<dbReference type="RefSeq" id="WP_009342345.1">
    <property type="nucleotide sequence ID" value="NZ_NBYN01000022.1"/>
</dbReference>
<feature type="transmembrane region" description="Helical" evidence="1">
    <location>
        <begin position="69"/>
        <end position="88"/>
    </location>
</feature>
<evidence type="ECO:0000256" key="1">
    <source>
        <dbReference type="SAM" id="Phobius"/>
    </source>
</evidence>
<sequence>MKNTLTQEELNQIIREVQSLELRQESEFDREQIQEILRELNLPPELLDQALIGLHNRQRLEVKKRRNKWIVMGTVSVVSVIVLAIGFFNQKQANLLTKVSVQQDKIVLSSQLDAKNVTMEKIIPKDAINPQSNSEILYVVTLKDAPLGRKLSMSCNWINPQGEIVKQNNYQTREIKTSVWETRCRYSVDTDVSTGNWQVEMFLENREISQEQFVIK</sequence>
<evidence type="ECO:0000313" key="2">
    <source>
        <dbReference type="EMBL" id="OSO93805.1"/>
    </source>
</evidence>
<proteinExistence type="predicted"/>
<protein>
    <submittedName>
        <fullName evidence="2">DUF3859 domain-containing protein</fullName>
    </submittedName>
</protein>
<organism evidence="2 3">
    <name type="scientific">Cylindrospermopsis raciborskii CENA303</name>
    <dbReference type="NCBI Taxonomy" id="1170769"/>
    <lineage>
        <taxon>Bacteria</taxon>
        <taxon>Bacillati</taxon>
        <taxon>Cyanobacteriota</taxon>
        <taxon>Cyanophyceae</taxon>
        <taxon>Nostocales</taxon>
        <taxon>Aphanizomenonaceae</taxon>
        <taxon>Cylindrospermopsis</taxon>
    </lineage>
</organism>
<dbReference type="Proteomes" id="UP000192997">
    <property type="component" value="Unassembled WGS sequence"/>
</dbReference>